<sequence length="299" mass="32854">MAWYRNNGNYITVIGVSLLALVGSFLVAVFTRANTTGCNAPECSILLPNLDSLQKTNKQLENNAKSITVKVISPKLDNRLLGSGTLLERGNNHNGCYQYAVVTNAHVLKSASSPYQIETFDREVHSTAVLSLNRNSNGDDVAILVFCSSEPYEGAKINDSSHLKENDEVFVGGFVSEKNTPEQFIFTSGRISLLLEKPLRGGYRIGYTNSIRKGMSGAPLLNSNGEVVGINGLHSKPLWDSQELYQDGREVEPDIEKKISNSSMAIPIKRAMVDKIRKVRRLGVDSPSATPFYPRTNDD</sequence>
<dbReference type="InterPro" id="IPR043504">
    <property type="entry name" value="Peptidase_S1_PA_chymotrypsin"/>
</dbReference>
<dbReference type="AlphaFoldDB" id="A0A9Q5W935"/>
<keyword evidence="1" id="KW-0472">Membrane</keyword>
<keyword evidence="1" id="KW-0812">Transmembrane</keyword>
<accession>A0A9Q5W935</accession>
<organism evidence="2 3">
    <name type="scientific">Cylindrospermopsis raciborskii CENA302</name>
    <dbReference type="NCBI Taxonomy" id="1170768"/>
    <lineage>
        <taxon>Bacteria</taxon>
        <taxon>Bacillati</taxon>
        <taxon>Cyanobacteriota</taxon>
        <taxon>Cyanophyceae</taxon>
        <taxon>Nostocales</taxon>
        <taxon>Aphanizomenonaceae</taxon>
        <taxon>Cylindrospermopsis</taxon>
    </lineage>
</organism>
<comment type="caution">
    <text evidence="2">The sequence shown here is derived from an EMBL/GenBank/DDBJ whole genome shotgun (WGS) entry which is preliminary data.</text>
</comment>
<dbReference type="SUPFAM" id="SSF50494">
    <property type="entry name" value="Trypsin-like serine proteases"/>
    <property type="match status" value="1"/>
</dbReference>
<evidence type="ECO:0000256" key="1">
    <source>
        <dbReference type="SAM" id="Phobius"/>
    </source>
</evidence>
<keyword evidence="1" id="KW-1133">Transmembrane helix</keyword>
<reference evidence="2 3" key="1">
    <citation type="submission" date="2017-01" db="EMBL/GenBank/DDBJ databases">
        <authorList>
            <person name="Abreu V.A."/>
            <person name="Popin R.V."/>
            <person name="Rigonato J."/>
            <person name="Andreote A.P."/>
            <person name="Schaker P.C."/>
            <person name="Hoff-Risseti C."/>
            <person name="Alvarenga D.O."/>
            <person name="Varani A.M."/>
            <person name="Fiore M.F."/>
        </authorList>
    </citation>
    <scope>NUCLEOTIDE SEQUENCE [LARGE SCALE GENOMIC DNA]</scope>
    <source>
        <strain evidence="2 3">CENA302</strain>
    </source>
</reference>
<evidence type="ECO:0000313" key="3">
    <source>
        <dbReference type="Proteomes" id="UP000190056"/>
    </source>
</evidence>
<dbReference type="InterPro" id="IPR009003">
    <property type="entry name" value="Peptidase_S1_PA"/>
</dbReference>
<gene>
    <name evidence="2" type="ORF">CENA302_10025</name>
</gene>
<dbReference type="Gene3D" id="2.40.10.10">
    <property type="entry name" value="Trypsin-like serine proteases"/>
    <property type="match status" value="2"/>
</dbReference>
<dbReference type="Proteomes" id="UP000190056">
    <property type="component" value="Unassembled WGS sequence"/>
</dbReference>
<dbReference type="Pfam" id="PF13365">
    <property type="entry name" value="Trypsin_2"/>
    <property type="match status" value="1"/>
</dbReference>
<feature type="transmembrane region" description="Helical" evidence="1">
    <location>
        <begin position="12"/>
        <end position="31"/>
    </location>
</feature>
<dbReference type="PANTHER" id="PTHR43019">
    <property type="entry name" value="SERINE ENDOPROTEASE DEGS"/>
    <property type="match status" value="1"/>
</dbReference>
<proteinExistence type="predicted"/>
<protein>
    <recommendedName>
        <fullName evidence="4">Peptidase S1</fullName>
    </recommendedName>
</protein>
<dbReference type="PANTHER" id="PTHR43019:SF23">
    <property type="entry name" value="PROTEASE DO-LIKE 5, CHLOROPLASTIC"/>
    <property type="match status" value="1"/>
</dbReference>
<name>A0A9Q5W935_9CYAN</name>
<dbReference type="RefSeq" id="WP_079291189.1">
    <property type="nucleotide sequence ID" value="NZ_MTPU01000041.1"/>
</dbReference>
<dbReference type="EMBL" id="MTPU01000041">
    <property type="protein sequence ID" value="OPH09567.1"/>
    <property type="molecule type" value="Genomic_DNA"/>
</dbReference>
<evidence type="ECO:0008006" key="4">
    <source>
        <dbReference type="Google" id="ProtNLM"/>
    </source>
</evidence>
<evidence type="ECO:0000313" key="2">
    <source>
        <dbReference type="EMBL" id="OPH09567.1"/>
    </source>
</evidence>